<proteinExistence type="predicted"/>
<dbReference type="PANTHER" id="PTHR43189:SF2">
    <property type="entry name" value="GLUCOSE 1-DEHYDROGENASE"/>
    <property type="match status" value="1"/>
</dbReference>
<gene>
    <name evidence="7" type="ORF">AMOR_13390</name>
</gene>
<name>A0ABM7WSD4_9BACT</name>
<feature type="domain" description="Glucose dehydrogenase C-terminal" evidence="6">
    <location>
        <begin position="147"/>
        <end position="367"/>
    </location>
</feature>
<dbReference type="Gene3D" id="3.90.180.10">
    <property type="entry name" value="Medium-chain alcohol dehydrogenases, catalytic domain"/>
    <property type="match status" value="1"/>
</dbReference>
<evidence type="ECO:0000313" key="7">
    <source>
        <dbReference type="EMBL" id="BDG02343.1"/>
    </source>
</evidence>
<evidence type="ECO:0000256" key="2">
    <source>
        <dbReference type="ARBA" id="ARBA00022723"/>
    </source>
</evidence>
<keyword evidence="2" id="KW-0479">Metal-binding</keyword>
<evidence type="ECO:0000259" key="5">
    <source>
        <dbReference type="Pfam" id="PF08240"/>
    </source>
</evidence>
<evidence type="ECO:0000256" key="4">
    <source>
        <dbReference type="ARBA" id="ARBA00023002"/>
    </source>
</evidence>
<evidence type="ECO:0000259" key="6">
    <source>
        <dbReference type="Pfam" id="PF16912"/>
    </source>
</evidence>
<dbReference type="SUPFAM" id="SSF50129">
    <property type="entry name" value="GroES-like"/>
    <property type="match status" value="1"/>
</dbReference>
<comment type="cofactor">
    <cofactor evidence="1">
        <name>Zn(2+)</name>
        <dbReference type="ChEBI" id="CHEBI:29105"/>
    </cofactor>
</comment>
<dbReference type="Proteomes" id="UP001162891">
    <property type="component" value="Chromosome"/>
</dbReference>
<accession>A0ABM7WSD4</accession>
<dbReference type="InterPro" id="IPR031640">
    <property type="entry name" value="Glu_dehyd_C"/>
</dbReference>
<keyword evidence="4" id="KW-0560">Oxidoreductase</keyword>
<dbReference type="Pfam" id="PF08240">
    <property type="entry name" value="ADH_N"/>
    <property type="match status" value="1"/>
</dbReference>
<keyword evidence="8" id="KW-1185">Reference proteome</keyword>
<dbReference type="CDD" id="cd08230">
    <property type="entry name" value="glucose_DH"/>
    <property type="match status" value="1"/>
</dbReference>
<dbReference type="Gene3D" id="3.40.50.720">
    <property type="entry name" value="NAD(P)-binding Rossmann-like Domain"/>
    <property type="match status" value="1"/>
</dbReference>
<protein>
    <submittedName>
        <fullName evidence="7">Glucose dehydrogenase</fullName>
    </submittedName>
</protein>
<sequence length="369" mass="40022">MRAVAVYPQSREVRIIDHPEPRLAQGSDVLARVLEVGICGTDREIARFEYGAPPPGDDHLVLGHESLTEVVEVGPEVRGLAPGDLAVPMVRRPCPVATCTPCRHGRADFCFTGEYEERGINRLHGYMTERIVDDARWFVRVPRTLRQLGVLVEPLTVAEKGIIQALETLRRFPWFAPEAVQRREHGVKAVVIGAGAVGLLGAMALRARGFEVWLWSLEPEGGPQASLVESFGARYRSTSGRPLADLALEIGRIGLIFEATGAAPVAFQAMPLLGPNGIFCLTGVPGRKGPIPIDAATIMKSLVLRNQLFLGTVNAGPDAFRAAVEDLGVFAEQWPHAIERVVSTRHALDEVPRALVEPPTGTKSVVRIG</sequence>
<dbReference type="Pfam" id="PF16912">
    <property type="entry name" value="Glu_dehyd_C"/>
    <property type="match status" value="1"/>
</dbReference>
<feature type="domain" description="Alcohol dehydrogenase-like N-terminal" evidence="5">
    <location>
        <begin position="27"/>
        <end position="142"/>
    </location>
</feature>
<evidence type="ECO:0000256" key="3">
    <source>
        <dbReference type="ARBA" id="ARBA00022833"/>
    </source>
</evidence>
<dbReference type="SUPFAM" id="SSF51735">
    <property type="entry name" value="NAD(P)-binding Rossmann-fold domains"/>
    <property type="match status" value="1"/>
</dbReference>
<dbReference type="InterPro" id="IPR013154">
    <property type="entry name" value="ADH-like_N"/>
</dbReference>
<dbReference type="PANTHER" id="PTHR43189">
    <property type="entry name" value="ZINC-TYPE ALCOHOL DEHYDROGENASE-LIKE PROTEIN C1198.01-RELATED"/>
    <property type="match status" value="1"/>
</dbReference>
<organism evidence="7 8">
    <name type="scientific">Anaeromyxobacter oryzae</name>
    <dbReference type="NCBI Taxonomy" id="2918170"/>
    <lineage>
        <taxon>Bacteria</taxon>
        <taxon>Pseudomonadati</taxon>
        <taxon>Myxococcota</taxon>
        <taxon>Myxococcia</taxon>
        <taxon>Myxococcales</taxon>
        <taxon>Cystobacterineae</taxon>
        <taxon>Anaeromyxobacteraceae</taxon>
        <taxon>Anaeromyxobacter</taxon>
    </lineage>
</organism>
<dbReference type="RefSeq" id="WP_248359938.1">
    <property type="nucleotide sequence ID" value="NZ_AP025591.1"/>
</dbReference>
<keyword evidence="3" id="KW-0862">Zinc</keyword>
<evidence type="ECO:0000256" key="1">
    <source>
        <dbReference type="ARBA" id="ARBA00001947"/>
    </source>
</evidence>
<dbReference type="EMBL" id="AP025591">
    <property type="protein sequence ID" value="BDG02343.1"/>
    <property type="molecule type" value="Genomic_DNA"/>
</dbReference>
<dbReference type="InterPro" id="IPR011032">
    <property type="entry name" value="GroES-like_sf"/>
</dbReference>
<reference evidence="8" key="1">
    <citation type="journal article" date="2022" name="Int. J. Syst. Evol. Microbiol.">
        <title>Anaeromyxobacter oryzae sp. nov., Anaeromyxobacter diazotrophicus sp. nov. and Anaeromyxobacter paludicola sp. nov., isolated from paddy soils.</title>
        <authorList>
            <person name="Itoh H."/>
            <person name="Xu Z."/>
            <person name="Mise K."/>
            <person name="Masuda Y."/>
            <person name="Ushijima N."/>
            <person name="Hayakawa C."/>
            <person name="Shiratori Y."/>
            <person name="Senoo K."/>
        </authorList>
    </citation>
    <scope>NUCLEOTIDE SEQUENCE [LARGE SCALE GENOMIC DNA]</scope>
    <source>
        <strain evidence="8">Red232</strain>
    </source>
</reference>
<evidence type="ECO:0000313" key="8">
    <source>
        <dbReference type="Proteomes" id="UP001162891"/>
    </source>
</evidence>
<dbReference type="InterPro" id="IPR036291">
    <property type="entry name" value="NAD(P)-bd_dom_sf"/>
</dbReference>